<sequence length="327" mass="37288">MVGISTLPVEIIREICYQMRDGDAQVDYHRSWVPKQMALSNFCRTSKVFDHIARPVFYNRIEINVRQNTLTSLTRTLASRSDLSKLVRHLKLKSHGGRLYKFNPNPGDDDIVRFTEIFRAWWPESVNYPDLYRALCARAKRADVLYILMPNIETMSICPCPGEDLPFVAPGDEDEGYDSFASFTSLRRLSVNPLDFAVYFSGPRSRPSVSDNCIWDVDITPMKSVMDTLPNGLEVFKVTRWFPEVTHSLVRLGEMTTQSDLPKLELLEVQCHTDAVYTCEANIDVYLIKEELQGFEEGSFTLPLRISVYNGDGRDPSAQALVKVLDV</sequence>
<organism evidence="1 2">
    <name type="scientific">Colletotrichum zoysiae</name>
    <dbReference type="NCBI Taxonomy" id="1216348"/>
    <lineage>
        <taxon>Eukaryota</taxon>
        <taxon>Fungi</taxon>
        <taxon>Dikarya</taxon>
        <taxon>Ascomycota</taxon>
        <taxon>Pezizomycotina</taxon>
        <taxon>Sordariomycetes</taxon>
        <taxon>Hypocreomycetidae</taxon>
        <taxon>Glomerellales</taxon>
        <taxon>Glomerellaceae</taxon>
        <taxon>Colletotrichum</taxon>
        <taxon>Colletotrichum graminicola species complex</taxon>
    </lineage>
</organism>
<evidence type="ECO:0000313" key="1">
    <source>
        <dbReference type="EMBL" id="KAK2027081.1"/>
    </source>
</evidence>
<keyword evidence="2" id="KW-1185">Reference proteome</keyword>
<protein>
    <submittedName>
        <fullName evidence="1">Uncharacterized protein</fullName>
    </submittedName>
</protein>
<name>A0AAD9HF43_9PEZI</name>
<evidence type="ECO:0000313" key="2">
    <source>
        <dbReference type="Proteomes" id="UP001232148"/>
    </source>
</evidence>
<comment type="caution">
    <text evidence="1">The sequence shown here is derived from an EMBL/GenBank/DDBJ whole genome shotgun (WGS) entry which is preliminary data.</text>
</comment>
<gene>
    <name evidence="1" type="ORF">LX32DRAFT_722936</name>
</gene>
<proteinExistence type="predicted"/>
<dbReference type="Proteomes" id="UP001232148">
    <property type="component" value="Unassembled WGS sequence"/>
</dbReference>
<reference evidence="1" key="1">
    <citation type="submission" date="2021-06" db="EMBL/GenBank/DDBJ databases">
        <title>Comparative genomics, transcriptomics and evolutionary studies reveal genomic signatures of adaptation to plant cell wall in hemibiotrophic fungi.</title>
        <authorList>
            <consortium name="DOE Joint Genome Institute"/>
            <person name="Baroncelli R."/>
            <person name="Diaz J.F."/>
            <person name="Benocci T."/>
            <person name="Peng M."/>
            <person name="Battaglia E."/>
            <person name="Haridas S."/>
            <person name="Andreopoulos W."/>
            <person name="Labutti K."/>
            <person name="Pangilinan J."/>
            <person name="Floch G.L."/>
            <person name="Makela M.R."/>
            <person name="Henrissat B."/>
            <person name="Grigoriev I.V."/>
            <person name="Crouch J.A."/>
            <person name="De Vries R.P."/>
            <person name="Sukno S.A."/>
            <person name="Thon M.R."/>
        </authorList>
    </citation>
    <scope>NUCLEOTIDE SEQUENCE</scope>
    <source>
        <strain evidence="1">MAFF235873</strain>
    </source>
</reference>
<dbReference type="EMBL" id="MU842902">
    <property type="protein sequence ID" value="KAK2027081.1"/>
    <property type="molecule type" value="Genomic_DNA"/>
</dbReference>
<dbReference type="AlphaFoldDB" id="A0AAD9HF43"/>
<accession>A0AAD9HF43</accession>